<evidence type="ECO:0000256" key="3">
    <source>
        <dbReference type="ARBA" id="ARBA00022692"/>
    </source>
</evidence>
<organism evidence="8 9">
    <name type="scientific">Stenotrophomonas pictorum JCM 9942</name>
    <dbReference type="NCBI Taxonomy" id="1236960"/>
    <lineage>
        <taxon>Bacteria</taxon>
        <taxon>Pseudomonadati</taxon>
        <taxon>Pseudomonadota</taxon>
        <taxon>Gammaproteobacteria</taxon>
        <taxon>Lysobacterales</taxon>
        <taxon>Lysobacteraceae</taxon>
        <taxon>Stenotrophomonas</taxon>
    </lineage>
</organism>
<dbReference type="OrthoDB" id="25092at40323"/>
<reference evidence="8 9" key="1">
    <citation type="submission" date="2015-10" db="EMBL/GenBank/DDBJ databases">
        <title>Genome sequencing and analysis of members of genus Stenotrophomonas.</title>
        <authorList>
            <person name="Patil P.P."/>
            <person name="Midha S."/>
            <person name="Patil P.B."/>
        </authorList>
    </citation>
    <scope>NUCLEOTIDE SEQUENCE [LARGE SCALE GENOMIC DNA]</scope>
    <source>
        <strain evidence="8 9">JCM 9942</strain>
    </source>
</reference>
<feature type="transmembrane region" description="Helical" evidence="6">
    <location>
        <begin position="69"/>
        <end position="90"/>
    </location>
</feature>
<keyword evidence="4 6" id="KW-1133">Transmembrane helix</keyword>
<evidence type="ECO:0000256" key="4">
    <source>
        <dbReference type="ARBA" id="ARBA00022989"/>
    </source>
</evidence>
<feature type="transmembrane region" description="Helical" evidence="6">
    <location>
        <begin position="31"/>
        <end position="49"/>
    </location>
</feature>
<dbReference type="AlphaFoldDB" id="A0A0R0AAP4"/>
<dbReference type="GO" id="GO:0000271">
    <property type="term" value="P:polysaccharide biosynthetic process"/>
    <property type="evidence" value="ECO:0007669"/>
    <property type="project" value="InterPro"/>
</dbReference>
<comment type="subcellular location">
    <subcellularLocation>
        <location evidence="1">Membrane</location>
        <topology evidence="1">Multi-pass membrane protein</topology>
    </subcellularLocation>
</comment>
<dbReference type="EMBL" id="LLXS01000021">
    <property type="protein sequence ID" value="KRG42080.1"/>
    <property type="molecule type" value="Genomic_DNA"/>
</dbReference>
<dbReference type="InterPro" id="IPR007267">
    <property type="entry name" value="GtrA_DPMS_TM"/>
</dbReference>
<keyword evidence="5 6" id="KW-0472">Membrane</keyword>
<gene>
    <name evidence="8" type="ORF">ARC78_10410</name>
</gene>
<dbReference type="RefSeq" id="WP_157722769.1">
    <property type="nucleotide sequence ID" value="NZ_BAZI01000050.1"/>
</dbReference>
<keyword evidence="3 6" id="KW-0812">Transmembrane</keyword>
<dbReference type="InterPro" id="IPR051401">
    <property type="entry name" value="GtrA_CellWall_Glycosyl"/>
</dbReference>
<dbReference type="PANTHER" id="PTHR38459:SF1">
    <property type="entry name" value="PROPHAGE BACTOPRENOL-LINKED GLUCOSE TRANSLOCASE HOMOLOG"/>
    <property type="match status" value="1"/>
</dbReference>
<evidence type="ECO:0000259" key="7">
    <source>
        <dbReference type="Pfam" id="PF04138"/>
    </source>
</evidence>
<evidence type="ECO:0000313" key="9">
    <source>
        <dbReference type="Proteomes" id="UP000050836"/>
    </source>
</evidence>
<name>A0A0R0AAP4_9GAMM</name>
<proteinExistence type="inferred from homology"/>
<dbReference type="GO" id="GO:0005886">
    <property type="term" value="C:plasma membrane"/>
    <property type="evidence" value="ECO:0007669"/>
    <property type="project" value="TreeGrafter"/>
</dbReference>
<sequence length="125" mass="14126">MRIALFLAVGGLQFAFDAGLFILLTYWGMPAFWTNLFTRFTAAMLGFLLNGKLTFRQPRLTRQQLLRYVLLWVSLTLLSTGAVVLTGSMAGIPAAWRMKVCIEIVLAMLSFMLMRRWVFVIVEGG</sequence>
<dbReference type="Proteomes" id="UP000050836">
    <property type="component" value="Unassembled WGS sequence"/>
</dbReference>
<evidence type="ECO:0000256" key="6">
    <source>
        <dbReference type="SAM" id="Phobius"/>
    </source>
</evidence>
<accession>A0A0R0AAP4</accession>
<dbReference type="PANTHER" id="PTHR38459">
    <property type="entry name" value="PROPHAGE BACTOPRENOL-LINKED GLUCOSE TRANSLOCASE HOMOLOG"/>
    <property type="match status" value="1"/>
</dbReference>
<keyword evidence="9" id="KW-1185">Reference proteome</keyword>
<evidence type="ECO:0000313" key="8">
    <source>
        <dbReference type="EMBL" id="KRG42080.1"/>
    </source>
</evidence>
<dbReference type="Pfam" id="PF04138">
    <property type="entry name" value="GtrA_DPMS_TM"/>
    <property type="match status" value="1"/>
</dbReference>
<feature type="domain" description="GtrA/DPMS transmembrane" evidence="7">
    <location>
        <begin position="6"/>
        <end position="119"/>
    </location>
</feature>
<comment type="caution">
    <text evidence="8">The sequence shown here is derived from an EMBL/GenBank/DDBJ whole genome shotgun (WGS) entry which is preliminary data.</text>
</comment>
<evidence type="ECO:0000256" key="2">
    <source>
        <dbReference type="ARBA" id="ARBA00009399"/>
    </source>
</evidence>
<protein>
    <recommendedName>
        <fullName evidence="7">GtrA/DPMS transmembrane domain-containing protein</fullName>
    </recommendedName>
</protein>
<evidence type="ECO:0000256" key="5">
    <source>
        <dbReference type="ARBA" id="ARBA00023136"/>
    </source>
</evidence>
<comment type="similarity">
    <text evidence="2">Belongs to the GtrA family.</text>
</comment>
<evidence type="ECO:0000256" key="1">
    <source>
        <dbReference type="ARBA" id="ARBA00004141"/>
    </source>
</evidence>
<feature type="transmembrane region" description="Helical" evidence="6">
    <location>
        <begin position="96"/>
        <end position="114"/>
    </location>
</feature>